<reference evidence="1" key="2">
    <citation type="journal article" date="2021" name="Genome Biol. Evol.">
        <title>Developing a high-quality reference genome for a parasitic bivalve with doubly uniparental inheritance (Bivalvia: Unionida).</title>
        <authorList>
            <person name="Smith C.H."/>
        </authorList>
    </citation>
    <scope>NUCLEOTIDE SEQUENCE</scope>
    <source>
        <strain evidence="1">CHS0354</strain>
        <tissue evidence="1">Mantle</tissue>
    </source>
</reference>
<reference evidence="1" key="1">
    <citation type="journal article" date="2021" name="Genome Biol. Evol.">
        <title>A High-Quality Reference Genome for a Parasitic Bivalve with Doubly Uniparental Inheritance (Bivalvia: Unionida).</title>
        <authorList>
            <person name="Smith C.H."/>
        </authorList>
    </citation>
    <scope>NUCLEOTIDE SEQUENCE</scope>
    <source>
        <strain evidence="1">CHS0354</strain>
    </source>
</reference>
<dbReference type="Proteomes" id="UP001195483">
    <property type="component" value="Unassembled WGS sequence"/>
</dbReference>
<accession>A0AAE0SDQ2</accession>
<keyword evidence="2" id="KW-1185">Reference proteome</keyword>
<gene>
    <name evidence="1" type="ORF">CHS0354_041076</name>
</gene>
<dbReference type="AlphaFoldDB" id="A0AAE0SDQ2"/>
<protein>
    <submittedName>
        <fullName evidence="1">Uncharacterized protein</fullName>
    </submittedName>
</protein>
<dbReference type="EMBL" id="JAEAOA010002345">
    <property type="protein sequence ID" value="KAK3590049.1"/>
    <property type="molecule type" value="Genomic_DNA"/>
</dbReference>
<organism evidence="1 2">
    <name type="scientific">Potamilus streckersoni</name>
    <dbReference type="NCBI Taxonomy" id="2493646"/>
    <lineage>
        <taxon>Eukaryota</taxon>
        <taxon>Metazoa</taxon>
        <taxon>Spiralia</taxon>
        <taxon>Lophotrochozoa</taxon>
        <taxon>Mollusca</taxon>
        <taxon>Bivalvia</taxon>
        <taxon>Autobranchia</taxon>
        <taxon>Heteroconchia</taxon>
        <taxon>Palaeoheterodonta</taxon>
        <taxon>Unionida</taxon>
        <taxon>Unionoidea</taxon>
        <taxon>Unionidae</taxon>
        <taxon>Ambleminae</taxon>
        <taxon>Lampsilini</taxon>
        <taxon>Potamilus</taxon>
    </lineage>
</organism>
<evidence type="ECO:0000313" key="2">
    <source>
        <dbReference type="Proteomes" id="UP001195483"/>
    </source>
</evidence>
<evidence type="ECO:0000313" key="1">
    <source>
        <dbReference type="EMBL" id="KAK3590049.1"/>
    </source>
</evidence>
<proteinExistence type="predicted"/>
<reference evidence="1" key="3">
    <citation type="submission" date="2023-05" db="EMBL/GenBank/DDBJ databases">
        <authorList>
            <person name="Smith C.H."/>
        </authorList>
    </citation>
    <scope>NUCLEOTIDE SEQUENCE</scope>
    <source>
        <strain evidence="1">CHS0354</strain>
        <tissue evidence="1">Mantle</tissue>
    </source>
</reference>
<name>A0AAE0SDQ2_9BIVA</name>
<sequence>MSPSPGRQERNGIILDRRFDSGFCWRNCMNSIIKRRCSKNDHVADVRHFHVKFKLWTAIEKEHQPHHTHRLWLCVKELFESYNYTPMFNSVHVADLQTLKRIITCPCSIMATQHISLILASSTSPGTKVRNGVKDNRLLDLDFFMMTSEERQI</sequence>
<comment type="caution">
    <text evidence="1">The sequence shown here is derived from an EMBL/GenBank/DDBJ whole genome shotgun (WGS) entry which is preliminary data.</text>
</comment>